<dbReference type="EMBL" id="JAAGNC010000189">
    <property type="protein sequence ID" value="NEC61132.1"/>
    <property type="molecule type" value="Genomic_DNA"/>
</dbReference>
<protein>
    <submittedName>
        <fullName evidence="5">NAD(P)/FAD-dependent oxidoreductase</fullName>
    </submittedName>
</protein>
<keyword evidence="6" id="KW-1185">Reference proteome</keyword>
<dbReference type="Proteomes" id="UP000470404">
    <property type="component" value="Unassembled WGS sequence"/>
</dbReference>
<gene>
    <name evidence="5" type="ORF">G3I59_37435</name>
</gene>
<comment type="similarity">
    <text evidence="1">Belongs to the FAD-binding monooxygenase family.</text>
</comment>
<evidence type="ECO:0000313" key="6">
    <source>
        <dbReference type="Proteomes" id="UP000470404"/>
    </source>
</evidence>
<reference evidence="5 6" key="1">
    <citation type="submission" date="2020-01" db="EMBL/GenBank/DDBJ databases">
        <title>Insect and environment-associated Actinomycetes.</title>
        <authorList>
            <person name="Currrie C."/>
            <person name="Chevrette M."/>
            <person name="Carlson C."/>
            <person name="Stubbendieck R."/>
            <person name="Wendt-Pienkowski E."/>
        </authorList>
    </citation>
    <scope>NUCLEOTIDE SEQUENCE [LARGE SCALE GENOMIC DNA]</scope>
    <source>
        <strain evidence="5 6">SID8386</strain>
    </source>
</reference>
<comment type="caution">
    <text evidence="5">The sequence shown here is derived from an EMBL/GenBank/DDBJ whole genome shotgun (WGS) entry which is preliminary data.</text>
</comment>
<dbReference type="PANTHER" id="PTHR42877">
    <property type="entry name" value="L-ORNITHINE N(5)-MONOOXYGENASE-RELATED"/>
    <property type="match status" value="1"/>
</dbReference>
<evidence type="ECO:0000313" key="5">
    <source>
        <dbReference type="EMBL" id="NEC61132.1"/>
    </source>
</evidence>
<dbReference type="InterPro" id="IPR020946">
    <property type="entry name" value="Flavin_mOase-like"/>
</dbReference>
<name>A0ABX0BZW4_9PSEU</name>
<dbReference type="InterPro" id="IPR051209">
    <property type="entry name" value="FAD-bind_Monooxygenase_sf"/>
</dbReference>
<organism evidence="5 6">
    <name type="scientific">Amycolatopsis rubida</name>
    <dbReference type="NCBI Taxonomy" id="112413"/>
    <lineage>
        <taxon>Bacteria</taxon>
        <taxon>Bacillati</taxon>
        <taxon>Actinomycetota</taxon>
        <taxon>Actinomycetes</taxon>
        <taxon>Pseudonocardiales</taxon>
        <taxon>Pseudonocardiaceae</taxon>
        <taxon>Amycolatopsis</taxon>
    </lineage>
</organism>
<proteinExistence type="inferred from homology"/>
<dbReference type="Pfam" id="PF00743">
    <property type="entry name" value="FMO-like"/>
    <property type="match status" value="1"/>
</dbReference>
<dbReference type="SUPFAM" id="SSF51905">
    <property type="entry name" value="FAD/NAD(P)-binding domain"/>
    <property type="match status" value="1"/>
</dbReference>
<sequence>MVAEPVAATRSANFESSLRAALPEANIPTLQLLTVQLTGDERWISAPYLPTRPKGIDDNDSGGLPDERQQEIRDAAFDAIVAWRAGRPIAIERPSPEQAVRMMSVSMGEQIPGDYGPFMSMKLDSFGGRTEKPVKHTVPQGFSVLVIGAGMSGICAAVKLREAGIPFRIVEKGEDVGGVWRQNRYPGCGVDTPSYLYSYSFANGDWEHYFGLKDEVEGYFRSVAKAFGIYEHTTFGAEVTGTHYDEGNRRWVTELQFSDGSTDTLVSDVVISAVGVFGTPKWPAIPGRETFRGTLMHTAMWNENADLAGKRVAVIGNGASAMQLVPAIADQVGSLTVFQRSKQWAAPFAKLHKRIPESVRFLFSEVPQYEWWYRLRLSWIFDSKVYESLKVDPDWPDPDRSLNAINDGHRRFFTRYIKKELGDRQDLVDKVLPDYPPYGKRMLLDNGWFRTLTRSHVDLVAEPIDRIDETGIALKDGTHREFDVIVVASGFDVARFLSPVKVYGRGGTSIRDAWDDDDPRAYLGTVTPGFPNLFMLYGPNTALGHGGSFIFIVECQVNYVLSVLDKMFETGTAEVECRRDVCDKYNEIMEDIHSRMIWTHPGMSTYYRNSRGRVVANSPWRTTDYWKLTRAADLRDFHTKKDIAPADA</sequence>
<accession>A0ABX0BZW4</accession>
<keyword evidence="3" id="KW-0274">FAD</keyword>
<dbReference type="PRINTS" id="PR00368">
    <property type="entry name" value="FADPNR"/>
</dbReference>
<evidence type="ECO:0000256" key="3">
    <source>
        <dbReference type="ARBA" id="ARBA00022827"/>
    </source>
</evidence>
<keyword evidence="2" id="KW-0285">Flavoprotein</keyword>
<dbReference type="Gene3D" id="3.50.50.60">
    <property type="entry name" value="FAD/NAD(P)-binding domain"/>
    <property type="match status" value="2"/>
</dbReference>
<keyword evidence="4" id="KW-0560">Oxidoreductase</keyword>
<evidence type="ECO:0000256" key="2">
    <source>
        <dbReference type="ARBA" id="ARBA00022630"/>
    </source>
</evidence>
<evidence type="ECO:0000256" key="1">
    <source>
        <dbReference type="ARBA" id="ARBA00010139"/>
    </source>
</evidence>
<dbReference type="InterPro" id="IPR036188">
    <property type="entry name" value="FAD/NAD-bd_sf"/>
</dbReference>
<dbReference type="PRINTS" id="PR00411">
    <property type="entry name" value="PNDRDTASEI"/>
</dbReference>
<dbReference type="PANTHER" id="PTHR42877:SF4">
    <property type="entry name" value="FAD_NAD(P)-BINDING DOMAIN-CONTAINING PROTEIN-RELATED"/>
    <property type="match status" value="1"/>
</dbReference>
<evidence type="ECO:0000256" key="4">
    <source>
        <dbReference type="ARBA" id="ARBA00023002"/>
    </source>
</evidence>